<accession>A0A915YBM0</accession>
<dbReference type="Proteomes" id="UP001060919">
    <property type="component" value="Chromosome"/>
</dbReference>
<organism evidence="2 3">
    <name type="scientific">Aureispira anguillae</name>
    <dbReference type="NCBI Taxonomy" id="2864201"/>
    <lineage>
        <taxon>Bacteria</taxon>
        <taxon>Pseudomonadati</taxon>
        <taxon>Bacteroidota</taxon>
        <taxon>Saprospiria</taxon>
        <taxon>Saprospirales</taxon>
        <taxon>Saprospiraceae</taxon>
        <taxon>Aureispira</taxon>
    </lineage>
</organism>
<proteinExistence type="predicted"/>
<dbReference type="KEGG" id="aup:AsAng_0008010"/>
<keyword evidence="1" id="KW-1133">Transmembrane helix</keyword>
<dbReference type="EMBL" id="AP026867">
    <property type="protein sequence ID" value="BDS10094.1"/>
    <property type="molecule type" value="Genomic_DNA"/>
</dbReference>
<keyword evidence="3" id="KW-1185">Reference proteome</keyword>
<evidence type="ECO:0000313" key="3">
    <source>
        <dbReference type="Proteomes" id="UP001060919"/>
    </source>
</evidence>
<name>A0A915YBM0_9BACT</name>
<protein>
    <submittedName>
        <fullName evidence="2">Uncharacterized protein</fullName>
    </submittedName>
</protein>
<keyword evidence="1" id="KW-0812">Transmembrane</keyword>
<feature type="transmembrane region" description="Helical" evidence="1">
    <location>
        <begin position="110"/>
        <end position="129"/>
    </location>
</feature>
<keyword evidence="1" id="KW-0472">Membrane</keyword>
<sequence>MSLIGSLLSNTGSFDKMRQGYYDEGSACGFVTECQETKDCIFRICAPNQDAYGGIFYESCVRACNADRSMDKVEDFLCQNPQNAWDLYGVSCPDFEPRISGSINILGREFTLLQLASAVLLMILIYIIIQRI</sequence>
<reference evidence="2" key="1">
    <citation type="submission" date="2022-09" db="EMBL/GenBank/DDBJ databases">
        <title>Aureispira anguillicida sp. nov., isolated from Leptocephalus of Japanese eel Anguilla japonica.</title>
        <authorList>
            <person name="Yuasa K."/>
            <person name="Mekata T."/>
            <person name="Ikunari K."/>
        </authorList>
    </citation>
    <scope>NUCLEOTIDE SEQUENCE</scope>
    <source>
        <strain evidence="2">EL160426</strain>
    </source>
</reference>
<dbReference type="AlphaFoldDB" id="A0A915YBM0"/>
<evidence type="ECO:0000313" key="2">
    <source>
        <dbReference type="EMBL" id="BDS10094.1"/>
    </source>
</evidence>
<evidence type="ECO:0000256" key="1">
    <source>
        <dbReference type="SAM" id="Phobius"/>
    </source>
</evidence>
<gene>
    <name evidence="2" type="ORF">AsAng_0008010</name>
</gene>
<dbReference type="RefSeq" id="WP_264791431.1">
    <property type="nucleotide sequence ID" value="NZ_AP026867.1"/>
</dbReference>